<dbReference type="InterPro" id="IPR027417">
    <property type="entry name" value="P-loop_NTPase"/>
</dbReference>
<dbReference type="NCBIfam" id="TIGR00235">
    <property type="entry name" value="udk"/>
    <property type="match status" value="1"/>
</dbReference>
<comment type="pathway">
    <text evidence="3 16 17">Pyrimidine metabolism; CTP biosynthesis via salvage pathway; CTP from cytidine: step 1/3.</text>
</comment>
<keyword evidence="10 16" id="KW-0418">Kinase</keyword>
<dbReference type="RefSeq" id="WP_248705655.1">
    <property type="nucleotide sequence ID" value="NZ_CAKOET010000001.1"/>
</dbReference>
<evidence type="ECO:0000256" key="11">
    <source>
        <dbReference type="ARBA" id="ARBA00022840"/>
    </source>
</evidence>
<evidence type="ECO:0000256" key="3">
    <source>
        <dbReference type="ARBA" id="ARBA00004784"/>
    </source>
</evidence>
<comment type="catalytic activity">
    <reaction evidence="14 17">
        <text>cytidine + ATP = CMP + ADP + H(+)</text>
        <dbReference type="Rhea" id="RHEA:24674"/>
        <dbReference type="ChEBI" id="CHEBI:15378"/>
        <dbReference type="ChEBI" id="CHEBI:17562"/>
        <dbReference type="ChEBI" id="CHEBI:30616"/>
        <dbReference type="ChEBI" id="CHEBI:60377"/>
        <dbReference type="ChEBI" id="CHEBI:456216"/>
        <dbReference type="EC" id="2.7.1.48"/>
    </reaction>
</comment>
<evidence type="ECO:0000256" key="16">
    <source>
        <dbReference type="HAMAP-Rule" id="MF_00551"/>
    </source>
</evidence>
<dbReference type="PRINTS" id="PR00988">
    <property type="entry name" value="URIDINKINASE"/>
</dbReference>
<evidence type="ECO:0000256" key="15">
    <source>
        <dbReference type="ARBA" id="ARBA00048909"/>
    </source>
</evidence>
<evidence type="ECO:0000256" key="1">
    <source>
        <dbReference type="ARBA" id="ARBA00004496"/>
    </source>
</evidence>
<comment type="caution">
    <text evidence="19">The sequence shown here is derived from an EMBL/GenBank/DDBJ whole genome shotgun (WGS) entry which is preliminary data.</text>
</comment>
<comment type="catalytic activity">
    <reaction evidence="15 16 17">
        <text>uridine + ATP = UMP + ADP + H(+)</text>
        <dbReference type="Rhea" id="RHEA:16825"/>
        <dbReference type="ChEBI" id="CHEBI:15378"/>
        <dbReference type="ChEBI" id="CHEBI:16704"/>
        <dbReference type="ChEBI" id="CHEBI:30616"/>
        <dbReference type="ChEBI" id="CHEBI:57865"/>
        <dbReference type="ChEBI" id="CHEBI:456216"/>
        <dbReference type="EC" id="2.7.1.48"/>
    </reaction>
</comment>
<gene>
    <name evidence="16 19" type="primary">udk</name>
    <name evidence="19" type="ORF">LMG032447_00194</name>
</gene>
<dbReference type="InterPro" id="IPR000764">
    <property type="entry name" value="Uridine_kinase-like"/>
</dbReference>
<dbReference type="InterPro" id="IPR026008">
    <property type="entry name" value="Uridine_kinase"/>
</dbReference>
<keyword evidence="20" id="KW-1185">Reference proteome</keyword>
<dbReference type="InterPro" id="IPR006083">
    <property type="entry name" value="PRK/URK"/>
</dbReference>
<evidence type="ECO:0000256" key="9">
    <source>
        <dbReference type="ARBA" id="ARBA00022741"/>
    </source>
</evidence>
<dbReference type="Gene3D" id="3.40.50.300">
    <property type="entry name" value="P-loop containing nucleotide triphosphate hydrolases"/>
    <property type="match status" value="1"/>
</dbReference>
<evidence type="ECO:0000259" key="18">
    <source>
        <dbReference type="SMART" id="SM00382"/>
    </source>
</evidence>
<dbReference type="SUPFAM" id="SSF52540">
    <property type="entry name" value="P-loop containing nucleoside triphosphate hydrolases"/>
    <property type="match status" value="1"/>
</dbReference>
<keyword evidence="7 16" id="KW-0963">Cytoplasm</keyword>
<reference evidence="19" key="1">
    <citation type="submission" date="2022-03" db="EMBL/GenBank/DDBJ databases">
        <authorList>
            <person name="Hettiarachchi G."/>
        </authorList>
    </citation>
    <scope>NUCLEOTIDE SEQUENCE</scope>
    <source>
        <strain evidence="19">LMG 32447</strain>
    </source>
</reference>
<evidence type="ECO:0000256" key="8">
    <source>
        <dbReference type="ARBA" id="ARBA00022679"/>
    </source>
</evidence>
<feature type="binding site" evidence="16">
    <location>
        <begin position="12"/>
        <end position="19"/>
    </location>
    <ligand>
        <name>ATP</name>
        <dbReference type="ChEBI" id="CHEBI:30616"/>
    </ligand>
</feature>
<dbReference type="Proteomes" id="UP000838102">
    <property type="component" value="Unassembled WGS sequence"/>
</dbReference>
<dbReference type="PANTHER" id="PTHR10285">
    <property type="entry name" value="URIDINE KINASE"/>
    <property type="match status" value="1"/>
</dbReference>
<evidence type="ECO:0000313" key="20">
    <source>
        <dbReference type="Proteomes" id="UP000838102"/>
    </source>
</evidence>
<sequence length="209" mass="23764">MTNKPLIIGITGGSGSGKTTVSRALLTRLATHHPVLLQQDSYYRDQSDKPMAERIKTNYDHPDSLENDLFVADLERLLRNQAIDVPVYDYEQHTRSNQTVHVQPTGVIIVDGVLLFNDVNIRNLLDLKVYVDTDDDIRFIRRLQRDTHERGRTVEGVIEQYLATVKPMHNQFVEPTKRYADIIVPEGGQNFIAIDMLVNQALAIVNSNQ</sequence>
<dbReference type="CDD" id="cd02023">
    <property type="entry name" value="UMPK"/>
    <property type="match status" value="1"/>
</dbReference>
<proteinExistence type="inferred from homology"/>
<comment type="pathway">
    <text evidence="2 16 17">Pyrimidine metabolism; UMP biosynthesis via salvage pathway; UMP from uridine: step 1/1.</text>
</comment>
<evidence type="ECO:0000256" key="2">
    <source>
        <dbReference type="ARBA" id="ARBA00004690"/>
    </source>
</evidence>
<evidence type="ECO:0000256" key="13">
    <source>
        <dbReference type="ARBA" id="ARBA00031452"/>
    </source>
</evidence>
<evidence type="ECO:0000313" key="19">
    <source>
        <dbReference type="EMBL" id="CAH1850739.1"/>
    </source>
</evidence>
<accession>A0ABM9D006</accession>
<evidence type="ECO:0000256" key="14">
    <source>
        <dbReference type="ARBA" id="ARBA00047436"/>
    </source>
</evidence>
<keyword evidence="9 16" id="KW-0547">Nucleotide-binding</keyword>
<dbReference type="SMART" id="SM00382">
    <property type="entry name" value="AAA"/>
    <property type="match status" value="1"/>
</dbReference>
<dbReference type="HAMAP" id="MF_00551">
    <property type="entry name" value="Uridine_kinase"/>
    <property type="match status" value="1"/>
</dbReference>
<organism evidence="19 20">
    <name type="scientific">Convivina praedatoris</name>
    <dbReference type="NCBI Taxonomy" id="2880963"/>
    <lineage>
        <taxon>Bacteria</taxon>
        <taxon>Bacillati</taxon>
        <taxon>Bacillota</taxon>
        <taxon>Bacilli</taxon>
        <taxon>Lactobacillales</taxon>
        <taxon>Lactobacillaceae</taxon>
        <taxon>Convivina</taxon>
    </lineage>
</organism>
<dbReference type="EC" id="2.7.1.48" evidence="5 16"/>
<dbReference type="GO" id="GO:0004849">
    <property type="term" value="F:uridine kinase activity"/>
    <property type="evidence" value="ECO:0007669"/>
    <property type="project" value="UniProtKB-EC"/>
</dbReference>
<evidence type="ECO:0000256" key="17">
    <source>
        <dbReference type="RuleBase" id="RU003825"/>
    </source>
</evidence>
<feature type="domain" description="AAA+ ATPase" evidence="18">
    <location>
        <begin position="4"/>
        <end position="152"/>
    </location>
</feature>
<evidence type="ECO:0000256" key="5">
    <source>
        <dbReference type="ARBA" id="ARBA00012137"/>
    </source>
</evidence>
<protein>
    <recommendedName>
        <fullName evidence="6 16">Uridine kinase</fullName>
        <ecNumber evidence="5 16">2.7.1.48</ecNumber>
    </recommendedName>
    <alternativeName>
        <fullName evidence="12 16">Cytidine monophosphokinase</fullName>
    </alternativeName>
    <alternativeName>
        <fullName evidence="13 16">Uridine monophosphokinase</fullName>
    </alternativeName>
</protein>
<evidence type="ECO:0000256" key="4">
    <source>
        <dbReference type="ARBA" id="ARBA00005408"/>
    </source>
</evidence>
<name>A0ABM9D006_9LACO</name>
<evidence type="ECO:0000256" key="7">
    <source>
        <dbReference type="ARBA" id="ARBA00022490"/>
    </source>
</evidence>
<dbReference type="InterPro" id="IPR003593">
    <property type="entry name" value="AAA+_ATPase"/>
</dbReference>
<evidence type="ECO:0000256" key="6">
    <source>
        <dbReference type="ARBA" id="ARBA00021478"/>
    </source>
</evidence>
<dbReference type="Pfam" id="PF00485">
    <property type="entry name" value="PRK"/>
    <property type="match status" value="1"/>
</dbReference>
<dbReference type="NCBIfam" id="NF004018">
    <property type="entry name" value="PRK05480.1"/>
    <property type="match status" value="1"/>
</dbReference>
<evidence type="ECO:0000256" key="10">
    <source>
        <dbReference type="ARBA" id="ARBA00022777"/>
    </source>
</evidence>
<comment type="similarity">
    <text evidence="4 16 17">Belongs to the uridine kinase family.</text>
</comment>
<keyword evidence="8 16" id="KW-0808">Transferase</keyword>
<keyword evidence="11 16" id="KW-0067">ATP-binding</keyword>
<evidence type="ECO:0000256" key="12">
    <source>
        <dbReference type="ARBA" id="ARBA00030641"/>
    </source>
</evidence>
<comment type="subcellular location">
    <subcellularLocation>
        <location evidence="1 16 17">Cytoplasm</location>
    </subcellularLocation>
</comment>
<dbReference type="EMBL" id="CAKOEU010000001">
    <property type="protein sequence ID" value="CAH1850739.1"/>
    <property type="molecule type" value="Genomic_DNA"/>
</dbReference>